<keyword evidence="1" id="KW-0040">ANK repeat</keyword>
<dbReference type="KEGG" id="dhe:111600073"/>
<feature type="repeat" description="ANK" evidence="1">
    <location>
        <begin position="402"/>
        <end position="434"/>
    </location>
</feature>
<dbReference type="CTD" id="47873"/>
<dbReference type="Pfam" id="PF07717">
    <property type="entry name" value="OB_NTP_bind"/>
    <property type="match status" value="1"/>
</dbReference>
<proteinExistence type="predicted"/>
<dbReference type="OrthoDB" id="6103986at2759"/>
<keyword evidence="3" id="KW-1185">Reference proteome</keyword>
<dbReference type="InterPro" id="IPR036770">
    <property type="entry name" value="Ankyrin_rpt-contain_sf"/>
</dbReference>
<dbReference type="PANTHER" id="PTHR18934:SF213">
    <property type="entry name" value="3'-5' RNA HELICASE YTHDC2"/>
    <property type="match status" value="1"/>
</dbReference>
<dbReference type="GO" id="GO:0003723">
    <property type="term" value="F:RNA binding"/>
    <property type="evidence" value="ECO:0007669"/>
    <property type="project" value="TreeGrafter"/>
</dbReference>
<dbReference type="SMART" id="SM00847">
    <property type="entry name" value="HA2"/>
    <property type="match status" value="1"/>
</dbReference>
<feature type="domain" description="Helicase ATP-binding" evidence="2">
    <location>
        <begin position="149"/>
        <end position="296"/>
    </location>
</feature>
<gene>
    <name evidence="4" type="primary">LOC111600073</name>
</gene>
<dbReference type="RefSeq" id="XP_023171778.2">
    <property type="nucleotide sequence ID" value="XM_023316010.2"/>
</dbReference>
<dbReference type="Gene3D" id="1.25.40.20">
    <property type="entry name" value="Ankyrin repeat-containing domain"/>
    <property type="match status" value="1"/>
</dbReference>
<accession>A0A6J1M0R2</accession>
<dbReference type="PROSITE" id="PS50088">
    <property type="entry name" value="ANK_REPEAT"/>
    <property type="match status" value="1"/>
</dbReference>
<dbReference type="InterPro" id="IPR002110">
    <property type="entry name" value="Ankyrin_rpt"/>
</dbReference>
<dbReference type="OMA" id="DIDHLWD"/>
<dbReference type="InterPro" id="IPR007502">
    <property type="entry name" value="Helicase-assoc_dom"/>
</dbReference>
<evidence type="ECO:0000313" key="3">
    <source>
        <dbReference type="Proteomes" id="UP000504633"/>
    </source>
</evidence>
<protein>
    <submittedName>
        <fullName evidence="4">Benign gonial cell neoplasm protein isoform X1</fullName>
    </submittedName>
</protein>
<dbReference type="PROSITE" id="PS50297">
    <property type="entry name" value="ANK_REP_REGION"/>
    <property type="match status" value="1"/>
</dbReference>
<dbReference type="AlphaFoldDB" id="A0A6J1M0R2"/>
<dbReference type="InterPro" id="IPR014001">
    <property type="entry name" value="Helicase_ATP-bd"/>
</dbReference>
<dbReference type="GeneID" id="111600073"/>
<evidence type="ECO:0000313" key="4">
    <source>
        <dbReference type="RefSeq" id="XP_023171778.2"/>
    </source>
</evidence>
<dbReference type="Gene3D" id="3.40.50.300">
    <property type="entry name" value="P-loop containing nucleotide triphosphate hydrolases"/>
    <property type="match status" value="2"/>
</dbReference>
<dbReference type="PROSITE" id="PS51192">
    <property type="entry name" value="HELICASE_ATP_BIND_1"/>
    <property type="match status" value="1"/>
</dbReference>
<dbReference type="InterPro" id="IPR027417">
    <property type="entry name" value="P-loop_NTPase"/>
</dbReference>
<dbReference type="Proteomes" id="UP000504633">
    <property type="component" value="Unplaced"/>
</dbReference>
<reference evidence="4" key="1">
    <citation type="submission" date="2025-08" db="UniProtKB">
        <authorList>
            <consortium name="RefSeq"/>
        </authorList>
    </citation>
    <scope>IDENTIFICATION</scope>
    <source>
        <strain evidence="4">15085-1641.00</strain>
        <tissue evidence="4">Whole body</tissue>
    </source>
</reference>
<dbReference type="SUPFAM" id="SSF52540">
    <property type="entry name" value="P-loop containing nucleoside triphosphate hydrolases"/>
    <property type="match status" value="1"/>
</dbReference>
<evidence type="ECO:0000256" key="1">
    <source>
        <dbReference type="PROSITE-ProRule" id="PRU00023"/>
    </source>
</evidence>
<dbReference type="Gene3D" id="1.20.120.1080">
    <property type="match status" value="1"/>
</dbReference>
<evidence type="ECO:0000259" key="2">
    <source>
        <dbReference type="PROSITE" id="PS51192"/>
    </source>
</evidence>
<organism evidence="3 4">
    <name type="scientific">Drosophila hydei</name>
    <name type="common">Fruit fly</name>
    <dbReference type="NCBI Taxonomy" id="7224"/>
    <lineage>
        <taxon>Eukaryota</taxon>
        <taxon>Metazoa</taxon>
        <taxon>Ecdysozoa</taxon>
        <taxon>Arthropoda</taxon>
        <taxon>Hexapoda</taxon>
        <taxon>Insecta</taxon>
        <taxon>Pterygota</taxon>
        <taxon>Neoptera</taxon>
        <taxon>Endopterygota</taxon>
        <taxon>Diptera</taxon>
        <taxon>Brachycera</taxon>
        <taxon>Muscomorpha</taxon>
        <taxon>Ephydroidea</taxon>
        <taxon>Drosophilidae</taxon>
        <taxon>Drosophila</taxon>
    </lineage>
</organism>
<sequence length="1196" mass="136940">MDQTIRSRFISQQLLYFIAGRRCCQQFACTFRTAEHSVFIYSARTLGLRSQVVLTNGQECVKVFKQTCRHYLEEPKLLALSPSTVMYMFPLLARANVKENNLDYVENLWTIQPPSLHISLAALGQSTTLKKHCKSLPNALNNSRLNEILESINGHRLTVFDGNLSLDKSILFPLIILKDSESKKKNIRIICIEDKDILAIYNCERFAECLGENIGETVGIQVPQHNSISSITQVVYTTATYFLRTLFNKNATNKFNQISHFVVNDVHLHAPYTDILLFELKQALRLEQNLRIILLSQACDPTRFVNFFGEGKKFCIKPTNLFTLSISYLEDIQNTIAAEAIDKGPEIYKKQRQMFRNKNKRNEQIDKCLQAYEEIGTDVALRPVLYLINYELVPVDYQHSLTGKTAIYIAAQLGKVHHLRLLLFMGANPKIVSESHENAITIAAAKGNVECVDILNNFCLHGYFAKNAKPQFVDYDVIVDLIYLIYAKRHFSTGNILIILPTYYHLVKLNFMLLRNLLTGNLQEFSIFLLHKDMDKEYLYSLMKSPLKTRKIVLATDIIELLPIAISFQYLIDTACQKKSLYDGISNSIEERYEWAAKDCLLRRQLILDTSVDEAITEKHCFRLISRDIYDGLSESSQPPMQTMQLDKICLTVKLLCPSSCIREYLTNTIAPPSVLSIHQNVAFLKKIEVLDQSEAVTWLGCRLIDIPVSCQMGRTLIFGILLQCLDPILTIVSSLSTADPLTLPFNDDIDSIWNKFTIYIQNCIKGERARLAEDQLSDHIIFVRLFLEWQAGFKNNTVPLYLTDEYDFVLNGLMEQLNLKRMKIVSALRAANLVHSHGQLSIQNVNIKSNNWPLVKAALTGGMYPNICAVDQKQKSLHSGQSTNVYLLSNSVLRNFLEPFQTTAQWIVCTKEKNIIRYATAVTPLAVAMFAGSEKVGFGHSPEISSPSAKDNISFFIDEWIWLSVSKYDFDLVVKTRQEFFKAYQYFLKHCSALDKWRNDSKNPLPHLLFETLTKILENEDAAAGFKKCSNIGFRPALKLPNLYLLSVNSHFTWQQMDEANMHRMEKHFFLLYTQDNPNSFYRKSDAAYMESILGKFVRPIDSATRHIYLILYSKKPDVALSICRAQIQNDEFVLKEYFRNTIALGEILQACASLNVPAPNFDGRHVLRLVDKRVGNLIMDLFAFRHHWIHTHNN</sequence>
<dbReference type="PANTHER" id="PTHR18934">
    <property type="entry name" value="ATP-DEPENDENT RNA HELICASE"/>
    <property type="match status" value="1"/>
</dbReference>
<dbReference type="InterPro" id="IPR011709">
    <property type="entry name" value="DEAD-box_helicase_OB_fold"/>
</dbReference>
<dbReference type="Pfam" id="PF21010">
    <property type="entry name" value="HA2_C"/>
    <property type="match status" value="1"/>
</dbReference>
<dbReference type="Pfam" id="PF00023">
    <property type="entry name" value="Ank"/>
    <property type="match status" value="1"/>
</dbReference>
<dbReference type="SUPFAM" id="SSF48403">
    <property type="entry name" value="Ankyrin repeat"/>
    <property type="match status" value="1"/>
</dbReference>
<name>A0A6J1M0R2_DROHY</name>